<dbReference type="NCBIfam" id="TIGR04380">
    <property type="entry name" value="myo_inos_iolG"/>
    <property type="match status" value="1"/>
</dbReference>
<dbReference type="HOGENOM" id="CLU_023194_0_3_9"/>
<evidence type="ECO:0000256" key="2">
    <source>
        <dbReference type="ARBA" id="ARBA00023002"/>
    </source>
</evidence>
<dbReference type="InterPro" id="IPR000683">
    <property type="entry name" value="Gfo/Idh/MocA-like_OxRdtase_N"/>
</dbReference>
<dbReference type="STRING" id="1116391.PM3016_5730"/>
<keyword evidence="6" id="KW-1185">Reference proteome</keyword>
<dbReference type="Proteomes" id="UP000007523">
    <property type="component" value="Chromosome"/>
</dbReference>
<accession>H6NLZ4</accession>
<organism evidence="5 6">
    <name type="scientific">Paenibacillus mucilaginosus 3016</name>
    <dbReference type="NCBI Taxonomy" id="1116391"/>
    <lineage>
        <taxon>Bacteria</taxon>
        <taxon>Bacillati</taxon>
        <taxon>Bacillota</taxon>
        <taxon>Bacilli</taxon>
        <taxon>Bacillales</taxon>
        <taxon>Paenibacillaceae</taxon>
        <taxon>Paenibacillus</taxon>
    </lineage>
</organism>
<dbReference type="Gene3D" id="3.30.360.10">
    <property type="entry name" value="Dihydrodipicolinate Reductase, domain 2"/>
    <property type="match status" value="1"/>
</dbReference>
<dbReference type="KEGG" id="pmq:PM3016_5730"/>
<evidence type="ECO:0000313" key="5">
    <source>
        <dbReference type="EMBL" id="AFC32412.1"/>
    </source>
</evidence>
<evidence type="ECO:0000256" key="1">
    <source>
        <dbReference type="ARBA" id="ARBA00010928"/>
    </source>
</evidence>
<dbReference type="AlphaFoldDB" id="H6NLZ4"/>
<dbReference type="Pfam" id="PF22725">
    <property type="entry name" value="GFO_IDH_MocA_C3"/>
    <property type="match status" value="1"/>
</dbReference>
<feature type="domain" description="Gfo/Idh/MocA-like oxidoreductase N-terminal" evidence="3">
    <location>
        <begin position="4"/>
        <end position="124"/>
    </location>
</feature>
<proteinExistence type="inferred from homology"/>
<dbReference type="InterPro" id="IPR030827">
    <property type="entry name" value="Myo_inos_IolG"/>
</dbReference>
<dbReference type="Gene3D" id="3.40.50.720">
    <property type="entry name" value="NAD(P)-binding Rossmann-like Domain"/>
    <property type="match status" value="1"/>
</dbReference>
<gene>
    <name evidence="5" type="ORF">PM3016_5730</name>
</gene>
<dbReference type="PANTHER" id="PTHR42840">
    <property type="entry name" value="NAD(P)-BINDING ROSSMANN-FOLD SUPERFAMILY PROTEIN-RELATED"/>
    <property type="match status" value="1"/>
</dbReference>
<dbReference type="GO" id="GO:0016491">
    <property type="term" value="F:oxidoreductase activity"/>
    <property type="evidence" value="ECO:0007669"/>
    <property type="project" value="UniProtKB-KW"/>
</dbReference>
<dbReference type="RefSeq" id="WP_014371753.1">
    <property type="nucleotide sequence ID" value="NC_016935.1"/>
</dbReference>
<dbReference type="SUPFAM" id="SSF55347">
    <property type="entry name" value="Glyceraldehyde-3-phosphate dehydrogenase-like, C-terminal domain"/>
    <property type="match status" value="1"/>
</dbReference>
<dbReference type="EMBL" id="CP003235">
    <property type="protein sequence ID" value="AFC32412.1"/>
    <property type="molecule type" value="Genomic_DNA"/>
</dbReference>
<dbReference type="InterPro" id="IPR055170">
    <property type="entry name" value="GFO_IDH_MocA-like_dom"/>
</dbReference>
<dbReference type="GO" id="GO:0000166">
    <property type="term" value="F:nucleotide binding"/>
    <property type="evidence" value="ECO:0007669"/>
    <property type="project" value="InterPro"/>
</dbReference>
<evidence type="ECO:0000259" key="4">
    <source>
        <dbReference type="Pfam" id="PF22725"/>
    </source>
</evidence>
<evidence type="ECO:0000259" key="3">
    <source>
        <dbReference type="Pfam" id="PF01408"/>
    </source>
</evidence>
<feature type="domain" description="GFO/IDH/MocA-like oxidoreductase" evidence="4">
    <location>
        <begin position="132"/>
        <end position="252"/>
    </location>
</feature>
<dbReference type="FunFam" id="3.30.360.10:FF:000023">
    <property type="entry name" value="Inositol 2-dehydrogenase"/>
    <property type="match status" value="1"/>
</dbReference>
<reference evidence="5 6" key="1">
    <citation type="journal article" date="2012" name="J. Bacteriol.">
        <title>Complete Genome Sequence of Paenibacillus mucilaginosus 3016, a Bacterium Functional as Microbial Fertilizer.</title>
        <authorList>
            <person name="Ma M."/>
            <person name="Wang Z."/>
            <person name="Li L."/>
            <person name="Jiang X."/>
            <person name="Guan D."/>
            <person name="Cao F."/>
            <person name="Chen H."/>
            <person name="Wang X."/>
            <person name="Shen D."/>
            <person name="Du B."/>
            <person name="Li J."/>
        </authorList>
    </citation>
    <scope>NUCLEOTIDE SEQUENCE [LARGE SCALE GENOMIC DNA]</scope>
    <source>
        <strain evidence="5 6">3016</strain>
    </source>
</reference>
<sequence length="352" mass="38082">MKKIRIGIIGAGRIGKIHADNLLRLPGAEVAAISDLFAGEELEAWAAQRGIGQVTKDSGAILSRADIDAVFICSSTDTHVGLIIEAARAGKHIFCEKPVSMDLSATEAAIEAVQAAGVKLQVGFNRRFDHNFRRVREHVLQGTVGEPHIVRITSRDPNPPHPDYIARSGGLFMDMMIHDFDMARFLSGSEVVEVYAQGGVLVDPVFAEHGDVDTAIVTLRFASGALGVIDNSRQAVYGYDQRVEVFGSRGSAAVSNDHPNTAEVSTAEGLLRDKPLHFFLERYNEAYMDETRQFVEALLHDRPLPVDGIDALQAERIAHAAKLSWQQGRPVKLSEIGTAGAGAGVQVQSEVV</sequence>
<evidence type="ECO:0000313" key="6">
    <source>
        <dbReference type="Proteomes" id="UP000007523"/>
    </source>
</evidence>
<dbReference type="PANTHER" id="PTHR42840:SF3">
    <property type="entry name" value="BINDING ROSSMANN FOLD OXIDOREDUCTASE, PUTATIVE (AFU_ORTHOLOGUE AFUA_2G10240)-RELATED"/>
    <property type="match status" value="1"/>
</dbReference>
<comment type="similarity">
    <text evidence="1">Belongs to the Gfo/Idh/MocA family.</text>
</comment>
<dbReference type="InterPro" id="IPR036291">
    <property type="entry name" value="NAD(P)-bd_dom_sf"/>
</dbReference>
<protein>
    <submittedName>
        <fullName evidence="5">Oxidoreductase domain-containing protein</fullName>
    </submittedName>
</protein>
<keyword evidence="2" id="KW-0560">Oxidoreductase</keyword>
<dbReference type="Pfam" id="PF01408">
    <property type="entry name" value="GFO_IDH_MocA"/>
    <property type="match status" value="1"/>
</dbReference>
<name>H6NLZ4_9BACL</name>
<dbReference type="SUPFAM" id="SSF51735">
    <property type="entry name" value="NAD(P)-binding Rossmann-fold domains"/>
    <property type="match status" value="1"/>
</dbReference>